<feature type="region of interest" description="Disordered" evidence="1">
    <location>
        <begin position="1"/>
        <end position="32"/>
    </location>
</feature>
<evidence type="ECO:0000313" key="2">
    <source>
        <dbReference type="EMBL" id="GMH21872.1"/>
    </source>
</evidence>
<protein>
    <submittedName>
        <fullName evidence="2">Uncharacterized protein</fullName>
    </submittedName>
</protein>
<evidence type="ECO:0000256" key="1">
    <source>
        <dbReference type="SAM" id="MobiDB-lite"/>
    </source>
</evidence>
<dbReference type="EMBL" id="BSYO01000024">
    <property type="protein sequence ID" value="GMH21872.1"/>
    <property type="molecule type" value="Genomic_DNA"/>
</dbReference>
<dbReference type="AlphaFoldDB" id="A0AAD3T4F0"/>
<dbReference type="Proteomes" id="UP001279734">
    <property type="component" value="Unassembled WGS sequence"/>
</dbReference>
<feature type="compositionally biased region" description="Basic and acidic residues" evidence="1">
    <location>
        <begin position="10"/>
        <end position="20"/>
    </location>
</feature>
<sequence>MTLPLPSNERGGKNHCEASRVRQPKHMKGDRQAQEEIIIATQVARRFRKKISRMVGSRKEAAPVGETYPGGSKREAEKLKQETPPGKRTCCRTQGCTGFIVLIVKS</sequence>
<evidence type="ECO:0000313" key="3">
    <source>
        <dbReference type="Proteomes" id="UP001279734"/>
    </source>
</evidence>
<feature type="region of interest" description="Disordered" evidence="1">
    <location>
        <begin position="54"/>
        <end position="88"/>
    </location>
</feature>
<comment type="caution">
    <text evidence="2">The sequence shown here is derived from an EMBL/GenBank/DDBJ whole genome shotgun (WGS) entry which is preliminary data.</text>
</comment>
<reference evidence="2" key="1">
    <citation type="submission" date="2023-05" db="EMBL/GenBank/DDBJ databases">
        <title>Nepenthes gracilis genome sequencing.</title>
        <authorList>
            <person name="Fukushima K."/>
        </authorList>
    </citation>
    <scope>NUCLEOTIDE SEQUENCE</scope>
    <source>
        <strain evidence="2">SING2019-196</strain>
    </source>
</reference>
<feature type="compositionally biased region" description="Basic and acidic residues" evidence="1">
    <location>
        <begin position="72"/>
        <end position="81"/>
    </location>
</feature>
<keyword evidence="3" id="KW-1185">Reference proteome</keyword>
<name>A0AAD3T4F0_NEPGR</name>
<accession>A0AAD3T4F0</accession>
<organism evidence="2 3">
    <name type="scientific">Nepenthes gracilis</name>
    <name type="common">Slender pitcher plant</name>
    <dbReference type="NCBI Taxonomy" id="150966"/>
    <lineage>
        <taxon>Eukaryota</taxon>
        <taxon>Viridiplantae</taxon>
        <taxon>Streptophyta</taxon>
        <taxon>Embryophyta</taxon>
        <taxon>Tracheophyta</taxon>
        <taxon>Spermatophyta</taxon>
        <taxon>Magnoliopsida</taxon>
        <taxon>eudicotyledons</taxon>
        <taxon>Gunneridae</taxon>
        <taxon>Pentapetalae</taxon>
        <taxon>Caryophyllales</taxon>
        <taxon>Nepenthaceae</taxon>
        <taxon>Nepenthes</taxon>
    </lineage>
</organism>
<gene>
    <name evidence="2" type="ORF">Nepgr_023715</name>
</gene>
<proteinExistence type="predicted"/>